<proteinExistence type="predicted"/>
<name>A0A0G1TH60_9BACT</name>
<protein>
    <submittedName>
        <fullName evidence="2">Uncharacterized protein</fullName>
    </submittedName>
</protein>
<sequence length="68" mass="7422">MSYHGRLNIAQLDRLSEIIGNLGLLFLATLVLPIFVKGSIVDPITILVGVIVSIVCVIVSMFLLRKNT</sequence>
<dbReference type="EMBL" id="LCOQ01000002">
    <property type="protein sequence ID" value="KKU81109.1"/>
    <property type="molecule type" value="Genomic_DNA"/>
</dbReference>
<feature type="transmembrane region" description="Helical" evidence="1">
    <location>
        <begin position="21"/>
        <end position="40"/>
    </location>
</feature>
<evidence type="ECO:0000256" key="1">
    <source>
        <dbReference type="SAM" id="Phobius"/>
    </source>
</evidence>
<keyword evidence="1" id="KW-0472">Membrane</keyword>
<evidence type="ECO:0000313" key="2">
    <source>
        <dbReference type="EMBL" id="KKU81109.1"/>
    </source>
</evidence>
<comment type="caution">
    <text evidence="2">The sequence shown here is derived from an EMBL/GenBank/DDBJ whole genome shotgun (WGS) entry which is preliminary data.</text>
</comment>
<dbReference type="Proteomes" id="UP000034212">
    <property type="component" value="Unassembled WGS sequence"/>
</dbReference>
<accession>A0A0G1TH60</accession>
<organism evidence="2 3">
    <name type="scientific">Candidatus Gottesmanbacteria bacterium GW2011_GWA1_47_8</name>
    <dbReference type="NCBI Taxonomy" id="1618438"/>
    <lineage>
        <taxon>Bacteria</taxon>
        <taxon>Candidatus Gottesmaniibacteriota</taxon>
    </lineage>
</organism>
<keyword evidence="1" id="KW-1133">Transmembrane helix</keyword>
<reference evidence="2 3" key="1">
    <citation type="journal article" date="2015" name="Nature">
        <title>rRNA introns, odd ribosomes, and small enigmatic genomes across a large radiation of phyla.</title>
        <authorList>
            <person name="Brown C.T."/>
            <person name="Hug L.A."/>
            <person name="Thomas B.C."/>
            <person name="Sharon I."/>
            <person name="Castelle C.J."/>
            <person name="Singh A."/>
            <person name="Wilkins M.J."/>
            <person name="Williams K.H."/>
            <person name="Banfield J.F."/>
        </authorList>
    </citation>
    <scope>NUCLEOTIDE SEQUENCE [LARGE SCALE GENOMIC DNA]</scope>
</reference>
<feature type="transmembrane region" description="Helical" evidence="1">
    <location>
        <begin position="46"/>
        <end position="64"/>
    </location>
</feature>
<gene>
    <name evidence="2" type="ORF">UY08_C0002G0022</name>
</gene>
<evidence type="ECO:0000313" key="3">
    <source>
        <dbReference type="Proteomes" id="UP000034212"/>
    </source>
</evidence>
<dbReference type="AlphaFoldDB" id="A0A0G1TH60"/>
<keyword evidence="1" id="KW-0812">Transmembrane</keyword>